<organism evidence="1 2">
    <name type="scientific">Trichonephila clavipes</name>
    <name type="common">Golden silk orbweaver</name>
    <name type="synonym">Nephila clavipes</name>
    <dbReference type="NCBI Taxonomy" id="2585209"/>
    <lineage>
        <taxon>Eukaryota</taxon>
        <taxon>Metazoa</taxon>
        <taxon>Ecdysozoa</taxon>
        <taxon>Arthropoda</taxon>
        <taxon>Chelicerata</taxon>
        <taxon>Arachnida</taxon>
        <taxon>Araneae</taxon>
        <taxon>Araneomorphae</taxon>
        <taxon>Entelegynae</taxon>
        <taxon>Araneoidea</taxon>
        <taxon>Nephilidae</taxon>
        <taxon>Trichonephila</taxon>
    </lineage>
</organism>
<accession>A0A8X6SNJ8</accession>
<dbReference type="AlphaFoldDB" id="A0A8X6SNJ8"/>
<proteinExistence type="predicted"/>
<keyword evidence="2" id="KW-1185">Reference proteome</keyword>
<dbReference type="InterPro" id="IPR036397">
    <property type="entry name" value="RNaseH_sf"/>
</dbReference>
<evidence type="ECO:0000313" key="1">
    <source>
        <dbReference type="EMBL" id="GFY12282.1"/>
    </source>
</evidence>
<dbReference type="EMBL" id="BMAU01021313">
    <property type="protein sequence ID" value="GFY12282.1"/>
    <property type="molecule type" value="Genomic_DNA"/>
</dbReference>
<evidence type="ECO:0000313" key="2">
    <source>
        <dbReference type="Proteomes" id="UP000887159"/>
    </source>
</evidence>
<gene>
    <name evidence="1" type="ORF">TNCV_283851</name>
</gene>
<comment type="caution">
    <text evidence="1">The sequence shown here is derived from an EMBL/GenBank/DDBJ whole genome shotgun (WGS) entry which is preliminary data.</text>
</comment>
<dbReference type="GO" id="GO:0003676">
    <property type="term" value="F:nucleic acid binding"/>
    <property type="evidence" value="ECO:0007669"/>
    <property type="project" value="InterPro"/>
</dbReference>
<dbReference type="Gene3D" id="3.30.420.10">
    <property type="entry name" value="Ribonuclease H-like superfamily/Ribonuclease H"/>
    <property type="match status" value="1"/>
</dbReference>
<name>A0A8X6SNJ8_TRICX</name>
<dbReference type="Proteomes" id="UP000887159">
    <property type="component" value="Unassembled WGS sequence"/>
</dbReference>
<reference evidence="1" key="1">
    <citation type="submission" date="2020-08" db="EMBL/GenBank/DDBJ databases">
        <title>Multicomponent nature underlies the extraordinary mechanical properties of spider dragline silk.</title>
        <authorList>
            <person name="Kono N."/>
            <person name="Nakamura H."/>
            <person name="Mori M."/>
            <person name="Yoshida Y."/>
            <person name="Ohtoshi R."/>
            <person name="Malay A.D."/>
            <person name="Moran D.A.P."/>
            <person name="Tomita M."/>
            <person name="Numata K."/>
            <person name="Arakawa K."/>
        </authorList>
    </citation>
    <scope>NUCLEOTIDE SEQUENCE</scope>
</reference>
<protein>
    <submittedName>
        <fullName evidence="1">Uncharacterized protein</fullName>
    </submittedName>
</protein>
<sequence>MTIIVFSNCQEGRGICHDMDSLVGFSAGPIVTLKERITGEKYREILENQVHIVMQTLFTARDGIFQDDNAPILASGPVIV</sequence>